<dbReference type="STRING" id="29539.SAMN02745716_0974"/>
<gene>
    <name evidence="7" type="ORF">SAMN02745716_0974</name>
</gene>
<dbReference type="PANTHER" id="PTHR30055:SF175">
    <property type="entry name" value="HTH-TYPE TRANSCRIPTIONAL REPRESSOR KSTR2"/>
    <property type="match status" value="1"/>
</dbReference>
<dbReference type="PANTHER" id="PTHR30055">
    <property type="entry name" value="HTH-TYPE TRANSCRIPTIONAL REGULATOR RUTR"/>
    <property type="match status" value="1"/>
</dbReference>
<evidence type="ECO:0000256" key="3">
    <source>
        <dbReference type="ARBA" id="ARBA00023125"/>
    </source>
</evidence>
<evidence type="ECO:0000256" key="2">
    <source>
        <dbReference type="ARBA" id="ARBA00023015"/>
    </source>
</evidence>
<dbReference type="InterPro" id="IPR041474">
    <property type="entry name" value="NicS_C"/>
</dbReference>
<dbReference type="OrthoDB" id="5242390at2"/>
<dbReference type="Proteomes" id="UP000222056">
    <property type="component" value="Unassembled WGS sequence"/>
</dbReference>
<proteinExistence type="predicted"/>
<keyword evidence="8" id="KW-1185">Reference proteome</keyword>
<sequence length="214" mass="24060">MAAGARSASSGSADKRRLILDAAIRVFAERGFHQCRVSDVADEAGVAYGLVYHYFRSKEEILNTLFLERWQLMLDAIAEIDRRDLPAREKLAHVAAFIVDSYRHDPNLMKVIIVEVTRSSHSFGARHLGKIREAYDGIARIVERAQREGSFRQDIPADFGALFFYGAIEQLLTGWIFGMLPTTEEEFERAKRLVVEALCSGLELTPTTGRALAR</sequence>
<dbReference type="Gene3D" id="1.10.357.10">
    <property type="entry name" value="Tetracycline Repressor, domain 2"/>
    <property type="match status" value="1"/>
</dbReference>
<evidence type="ECO:0000313" key="8">
    <source>
        <dbReference type="Proteomes" id="UP000222056"/>
    </source>
</evidence>
<evidence type="ECO:0000256" key="5">
    <source>
        <dbReference type="PROSITE-ProRule" id="PRU00335"/>
    </source>
</evidence>
<evidence type="ECO:0000313" key="7">
    <source>
        <dbReference type="EMBL" id="SEH12072.1"/>
    </source>
</evidence>
<dbReference type="SUPFAM" id="SSF48498">
    <property type="entry name" value="Tetracyclin repressor-like, C-terminal domain"/>
    <property type="match status" value="1"/>
</dbReference>
<dbReference type="AlphaFoldDB" id="A0A1H6FP01"/>
<reference evidence="8" key="1">
    <citation type="submission" date="2016-10" db="EMBL/GenBank/DDBJ databases">
        <authorList>
            <person name="Varghese N."/>
            <person name="Submissions S."/>
        </authorList>
    </citation>
    <scope>NUCLEOTIDE SEQUENCE [LARGE SCALE GENOMIC DNA]</scope>
    <source>
        <strain evidence="8">ATCC 35263</strain>
    </source>
</reference>
<dbReference type="InterPro" id="IPR001647">
    <property type="entry name" value="HTH_TetR"/>
</dbReference>
<dbReference type="PRINTS" id="PR00455">
    <property type="entry name" value="HTHTETR"/>
</dbReference>
<dbReference type="InterPro" id="IPR036271">
    <property type="entry name" value="Tet_transcr_reg_TetR-rel_C_sf"/>
</dbReference>
<dbReference type="Pfam" id="PF00440">
    <property type="entry name" value="TetR_N"/>
    <property type="match status" value="1"/>
</dbReference>
<dbReference type="RefSeq" id="WP_093116706.1">
    <property type="nucleotide sequence ID" value="NZ_FNWJ01000001.1"/>
</dbReference>
<dbReference type="InterPro" id="IPR009057">
    <property type="entry name" value="Homeodomain-like_sf"/>
</dbReference>
<organism evidence="7 8">
    <name type="scientific">Thermoleophilum album</name>
    <dbReference type="NCBI Taxonomy" id="29539"/>
    <lineage>
        <taxon>Bacteria</taxon>
        <taxon>Bacillati</taxon>
        <taxon>Actinomycetota</taxon>
        <taxon>Thermoleophilia</taxon>
        <taxon>Thermoleophilales</taxon>
        <taxon>Thermoleophilaceae</taxon>
        <taxon>Thermoleophilum</taxon>
    </lineage>
</organism>
<feature type="DNA-binding region" description="H-T-H motif" evidence="5">
    <location>
        <begin position="36"/>
        <end position="55"/>
    </location>
</feature>
<dbReference type="Gene3D" id="1.10.10.60">
    <property type="entry name" value="Homeodomain-like"/>
    <property type="match status" value="1"/>
</dbReference>
<evidence type="ECO:0000259" key="6">
    <source>
        <dbReference type="PROSITE" id="PS50977"/>
    </source>
</evidence>
<keyword evidence="1" id="KW-0678">Repressor</keyword>
<accession>A0A1H6FP01</accession>
<name>A0A1H6FP01_THEAL</name>
<dbReference type="GO" id="GO:0000976">
    <property type="term" value="F:transcription cis-regulatory region binding"/>
    <property type="evidence" value="ECO:0007669"/>
    <property type="project" value="TreeGrafter"/>
</dbReference>
<dbReference type="GO" id="GO:0003700">
    <property type="term" value="F:DNA-binding transcription factor activity"/>
    <property type="evidence" value="ECO:0007669"/>
    <property type="project" value="TreeGrafter"/>
</dbReference>
<dbReference type="InterPro" id="IPR050109">
    <property type="entry name" value="HTH-type_TetR-like_transc_reg"/>
</dbReference>
<feature type="domain" description="HTH tetR-type" evidence="6">
    <location>
        <begin position="13"/>
        <end position="73"/>
    </location>
</feature>
<dbReference type="Pfam" id="PF17938">
    <property type="entry name" value="TetR_C_29"/>
    <property type="match status" value="1"/>
</dbReference>
<protein>
    <submittedName>
        <fullName evidence="7">Transcriptional regulator, TetR family</fullName>
    </submittedName>
</protein>
<dbReference type="EMBL" id="FNWJ01000001">
    <property type="protein sequence ID" value="SEH12072.1"/>
    <property type="molecule type" value="Genomic_DNA"/>
</dbReference>
<dbReference type="PROSITE" id="PS50977">
    <property type="entry name" value="HTH_TETR_2"/>
    <property type="match status" value="1"/>
</dbReference>
<evidence type="ECO:0000256" key="4">
    <source>
        <dbReference type="ARBA" id="ARBA00023163"/>
    </source>
</evidence>
<evidence type="ECO:0000256" key="1">
    <source>
        <dbReference type="ARBA" id="ARBA00022491"/>
    </source>
</evidence>
<keyword evidence="4" id="KW-0804">Transcription</keyword>
<keyword evidence="3 5" id="KW-0238">DNA-binding</keyword>
<dbReference type="SUPFAM" id="SSF46689">
    <property type="entry name" value="Homeodomain-like"/>
    <property type="match status" value="1"/>
</dbReference>
<keyword evidence="2" id="KW-0805">Transcription regulation</keyword>